<evidence type="ECO:0000313" key="7">
    <source>
        <dbReference type="Proteomes" id="UP001500368"/>
    </source>
</evidence>
<dbReference type="InterPro" id="IPR000792">
    <property type="entry name" value="Tscrpt_reg_LuxR_C"/>
</dbReference>
<feature type="domain" description="HTH luxR-type" evidence="5">
    <location>
        <begin position="909"/>
        <end position="978"/>
    </location>
</feature>
<comment type="caution">
    <text evidence="6">The sequence shown here is derived from an EMBL/GenBank/DDBJ whole genome shotgun (WGS) entry which is preliminary data.</text>
</comment>
<sequence>MQINSPIIGRDAELEVLTEAVKRVRAGRSHVVFLEGFAGVGKTRLLRYGLQDCRAWREISIILDQQHTRDDGYVLQRIVDLFGVASESLSIPELTVEAQRLAAAMRTPTVLTIANAHWLDDASAEGLLRLSAAIHESPVLLILSAQPTTRSSVSRLASFARSNLHGSYLLLEPYGPSEAKELLAEKLNTPIGSSVVQRVLKETAGYPLLISAVAEYLSRTPLGQRSLPEAFCAMYAGAEWQRMRRAVREILRQVDQSTAHALELVATAQAPLSRVQLEQAAGHPVDLAELLETGLVVWDGTRLGYTPRNRVVAQALTAFLSSQGLVRIHRELLKVVAPYESLFHRTEIVRLMPEEDEVESLTAERARAGCDALRRGEIGEALDHFLARARLRCNEAAVADLLTAAVPRGQLIALAEFELQIRNLPDGPLRAAGLAFLALGKNDYDSCVMHLEAVGAVDRRTPGALLFAEAVAEAGRSLGLRGDHQRLATAPQVVLEMLQDWQAHLQDIGAQTAVPSAAHEDYVTVGQLAGLHARIRLWEILENREPEGMCAAVGRITELLEGLQGLPGTELAQAELRVGRASRNRQSGRADLAYADLSRVDALPPEHGIARYADLQRALVLHAAGYWEEALQVMEHAASRGLLGREDSSILTLYAAFASLLQQRGLGDRIAALIDEIALVKVAHGAIVSSASDWARVCKADWAQDQEEALRLLARMCDSSGSRWELGLEPILLYARAAHYSGAGTVISQLRQRIERGEVPTDPEMSALLTAWLCAYEHWSMQEPLRAWSAFTEVLDTTATLPGIRPGQPDGGGFRVLRGYAALDRAMLLSYHPEMLGEYLDTAVNELEWALVLYRSIGASHAAELTEVQLKSLARRREPDRPGEREGSATVHEAPPSAVSISAGESPRADTGPVLWELSKRERQVAMRIAAGETNKEIARGLGVSVRTVDYHVSNVLTKLGLGSRRQVRQIIRSAAPGMVA</sequence>
<evidence type="ECO:0000256" key="2">
    <source>
        <dbReference type="ARBA" id="ARBA00023125"/>
    </source>
</evidence>
<keyword evidence="2" id="KW-0238">DNA-binding</keyword>
<dbReference type="RefSeq" id="WP_345477433.1">
    <property type="nucleotide sequence ID" value="NZ_BAABLW010000007.1"/>
</dbReference>
<evidence type="ECO:0000256" key="1">
    <source>
        <dbReference type="ARBA" id="ARBA00023015"/>
    </source>
</evidence>
<accession>A0ABP9FXL2</accession>
<evidence type="ECO:0000313" key="6">
    <source>
        <dbReference type="EMBL" id="GAA4919944.1"/>
    </source>
</evidence>
<dbReference type="PRINTS" id="PR00038">
    <property type="entry name" value="HTHLUXR"/>
</dbReference>
<feature type="compositionally biased region" description="Basic and acidic residues" evidence="4">
    <location>
        <begin position="875"/>
        <end position="887"/>
    </location>
</feature>
<dbReference type="InterPro" id="IPR036388">
    <property type="entry name" value="WH-like_DNA-bd_sf"/>
</dbReference>
<protein>
    <recommendedName>
        <fullName evidence="5">HTH luxR-type domain-containing protein</fullName>
    </recommendedName>
</protein>
<dbReference type="Gene3D" id="1.10.8.60">
    <property type="match status" value="1"/>
</dbReference>
<keyword evidence="3" id="KW-0804">Transcription</keyword>
<dbReference type="EMBL" id="BAABLW010000007">
    <property type="protein sequence ID" value="GAA4919944.1"/>
    <property type="molecule type" value="Genomic_DNA"/>
</dbReference>
<dbReference type="PANTHER" id="PTHR44688">
    <property type="entry name" value="DNA-BINDING TRANSCRIPTIONAL ACTIVATOR DEVR_DOSR"/>
    <property type="match status" value="1"/>
</dbReference>
<dbReference type="PANTHER" id="PTHR44688:SF16">
    <property type="entry name" value="DNA-BINDING TRANSCRIPTIONAL ACTIVATOR DEVR_DOSR"/>
    <property type="match status" value="1"/>
</dbReference>
<dbReference type="PROSITE" id="PS00622">
    <property type="entry name" value="HTH_LUXR_1"/>
    <property type="match status" value="1"/>
</dbReference>
<dbReference type="Gene3D" id="3.40.50.300">
    <property type="entry name" value="P-loop containing nucleotide triphosphate hydrolases"/>
    <property type="match status" value="1"/>
</dbReference>
<keyword evidence="1" id="KW-0805">Transcription regulation</keyword>
<reference evidence="7" key="1">
    <citation type="journal article" date="2019" name="Int. J. Syst. Evol. Microbiol.">
        <title>The Global Catalogue of Microorganisms (GCM) 10K type strain sequencing project: providing services to taxonomists for standard genome sequencing and annotation.</title>
        <authorList>
            <consortium name="The Broad Institute Genomics Platform"/>
            <consortium name="The Broad Institute Genome Sequencing Center for Infectious Disease"/>
            <person name="Wu L."/>
            <person name="Ma J."/>
        </authorList>
    </citation>
    <scope>NUCLEOTIDE SEQUENCE [LARGE SCALE GENOMIC DNA]</scope>
    <source>
        <strain evidence="7">JCM 19129</strain>
    </source>
</reference>
<dbReference type="Pfam" id="PF00196">
    <property type="entry name" value="GerE"/>
    <property type="match status" value="1"/>
</dbReference>
<dbReference type="PROSITE" id="PS50043">
    <property type="entry name" value="HTH_LUXR_2"/>
    <property type="match status" value="1"/>
</dbReference>
<evidence type="ECO:0000259" key="5">
    <source>
        <dbReference type="PROSITE" id="PS50043"/>
    </source>
</evidence>
<dbReference type="SUPFAM" id="SSF46894">
    <property type="entry name" value="C-terminal effector domain of the bipartite response regulators"/>
    <property type="match status" value="1"/>
</dbReference>
<dbReference type="Pfam" id="PF13191">
    <property type="entry name" value="AAA_16"/>
    <property type="match status" value="1"/>
</dbReference>
<dbReference type="SMART" id="SM00421">
    <property type="entry name" value="HTH_LUXR"/>
    <property type="match status" value="1"/>
</dbReference>
<dbReference type="InterPro" id="IPR027417">
    <property type="entry name" value="P-loop_NTPase"/>
</dbReference>
<dbReference type="Proteomes" id="UP001500368">
    <property type="component" value="Unassembled WGS sequence"/>
</dbReference>
<feature type="region of interest" description="Disordered" evidence="4">
    <location>
        <begin position="874"/>
        <end position="908"/>
    </location>
</feature>
<dbReference type="Gene3D" id="1.10.10.10">
    <property type="entry name" value="Winged helix-like DNA-binding domain superfamily/Winged helix DNA-binding domain"/>
    <property type="match status" value="1"/>
</dbReference>
<keyword evidence="7" id="KW-1185">Reference proteome</keyword>
<evidence type="ECO:0000256" key="4">
    <source>
        <dbReference type="SAM" id="MobiDB-lite"/>
    </source>
</evidence>
<organism evidence="6 7">
    <name type="scientific">Nesterenkonia rhizosphaerae</name>
    <dbReference type="NCBI Taxonomy" id="1348272"/>
    <lineage>
        <taxon>Bacteria</taxon>
        <taxon>Bacillati</taxon>
        <taxon>Actinomycetota</taxon>
        <taxon>Actinomycetes</taxon>
        <taxon>Micrococcales</taxon>
        <taxon>Micrococcaceae</taxon>
        <taxon>Nesterenkonia</taxon>
    </lineage>
</organism>
<gene>
    <name evidence="6" type="ORF">GCM10025790_14930</name>
</gene>
<dbReference type="InterPro" id="IPR016032">
    <property type="entry name" value="Sig_transdc_resp-reg_C-effctor"/>
</dbReference>
<dbReference type="InterPro" id="IPR041664">
    <property type="entry name" value="AAA_16"/>
</dbReference>
<dbReference type="SUPFAM" id="SSF52540">
    <property type="entry name" value="P-loop containing nucleoside triphosphate hydrolases"/>
    <property type="match status" value="1"/>
</dbReference>
<dbReference type="CDD" id="cd06170">
    <property type="entry name" value="LuxR_C_like"/>
    <property type="match status" value="1"/>
</dbReference>
<name>A0ABP9FXL2_9MICC</name>
<evidence type="ECO:0000256" key="3">
    <source>
        <dbReference type="ARBA" id="ARBA00023163"/>
    </source>
</evidence>
<proteinExistence type="predicted"/>